<feature type="transmembrane region" description="Helical" evidence="7">
    <location>
        <begin position="212"/>
        <end position="232"/>
    </location>
</feature>
<feature type="domain" description="Cytochrome C biogenesis protein transmembrane" evidence="8">
    <location>
        <begin position="7"/>
        <end position="223"/>
    </location>
</feature>
<dbReference type="GO" id="GO:0016020">
    <property type="term" value="C:membrane"/>
    <property type="evidence" value="ECO:0007669"/>
    <property type="project" value="UniProtKB-SubCell"/>
</dbReference>
<feature type="transmembrane region" description="Helical" evidence="7">
    <location>
        <begin position="57"/>
        <end position="82"/>
    </location>
</feature>
<evidence type="ECO:0000256" key="1">
    <source>
        <dbReference type="ARBA" id="ARBA00004141"/>
    </source>
</evidence>
<keyword evidence="6 7" id="KW-0472">Membrane</keyword>
<dbReference type="EMBL" id="LVYV01000008">
    <property type="protein sequence ID" value="KZD23833.1"/>
    <property type="molecule type" value="Genomic_DNA"/>
</dbReference>
<feature type="transmembrane region" description="Helical" evidence="7">
    <location>
        <begin position="94"/>
        <end position="118"/>
    </location>
</feature>
<organism evidence="9 10">
    <name type="scientific">Tardiphaga robiniae</name>
    <dbReference type="NCBI Taxonomy" id="943830"/>
    <lineage>
        <taxon>Bacteria</taxon>
        <taxon>Pseudomonadati</taxon>
        <taxon>Pseudomonadota</taxon>
        <taxon>Alphaproteobacteria</taxon>
        <taxon>Hyphomicrobiales</taxon>
        <taxon>Nitrobacteraceae</taxon>
        <taxon>Tardiphaga</taxon>
    </lineage>
</organism>
<evidence type="ECO:0000256" key="5">
    <source>
        <dbReference type="ARBA" id="ARBA00022989"/>
    </source>
</evidence>
<evidence type="ECO:0000256" key="4">
    <source>
        <dbReference type="ARBA" id="ARBA00022748"/>
    </source>
</evidence>
<dbReference type="PANTHER" id="PTHR31272:SF4">
    <property type="entry name" value="CYTOCHROME C-TYPE BIOGENESIS PROTEIN HI_1454-RELATED"/>
    <property type="match status" value="1"/>
</dbReference>
<comment type="subcellular location">
    <subcellularLocation>
        <location evidence="1">Membrane</location>
        <topology evidence="1">Multi-pass membrane protein</topology>
    </subcellularLocation>
</comment>
<dbReference type="InterPro" id="IPR051790">
    <property type="entry name" value="Cytochrome_c-biogenesis_DsbD"/>
</dbReference>
<evidence type="ECO:0000313" key="9">
    <source>
        <dbReference type="EMBL" id="KZD23833.1"/>
    </source>
</evidence>
<evidence type="ECO:0000313" key="10">
    <source>
        <dbReference type="Proteomes" id="UP000076574"/>
    </source>
</evidence>
<protein>
    <submittedName>
        <fullName evidence="9">Cytochrome C biogenesis protein</fullName>
    </submittedName>
</protein>
<dbReference type="PANTHER" id="PTHR31272">
    <property type="entry name" value="CYTOCHROME C-TYPE BIOGENESIS PROTEIN HI_1454-RELATED"/>
    <property type="match status" value="1"/>
</dbReference>
<accession>A0A163ZT91</accession>
<name>A0A163ZT91_9BRAD</name>
<proteinExistence type="inferred from homology"/>
<reference evidence="9 10" key="1">
    <citation type="submission" date="2016-03" db="EMBL/GenBank/DDBJ databases">
        <title>Microsymbionts genomes from the relict species Vavilovia formosa (Stev.) Fed.</title>
        <authorList>
            <person name="Kopat V."/>
            <person name="Chirak E."/>
            <person name="Kimeklis A."/>
            <person name="Andronov E."/>
        </authorList>
    </citation>
    <scope>NUCLEOTIDE SEQUENCE [LARGE SCALE GENOMIC DNA]</scope>
    <source>
        <strain evidence="9 10">Vaf07</strain>
    </source>
</reference>
<dbReference type="Pfam" id="PF02683">
    <property type="entry name" value="DsbD_TM"/>
    <property type="match status" value="1"/>
</dbReference>
<gene>
    <name evidence="9" type="ORF">A4A58_25840</name>
</gene>
<dbReference type="RefSeq" id="WP_068732108.1">
    <property type="nucleotide sequence ID" value="NZ_LVYV01000008.1"/>
</dbReference>
<dbReference type="InterPro" id="IPR003834">
    <property type="entry name" value="Cyt_c_assmbl_TM_dom"/>
</dbReference>
<keyword evidence="3 7" id="KW-0812">Transmembrane</keyword>
<evidence type="ECO:0000256" key="6">
    <source>
        <dbReference type="ARBA" id="ARBA00023136"/>
    </source>
</evidence>
<keyword evidence="5 7" id="KW-1133">Transmembrane helix</keyword>
<sequence>MVSSISFLGALGAGLLSFLSPCVLPLVPPYLCFLAGVSLDKLDDRSGQAGWRPNGRVVALSFAFVLGFATVFVALGASASLIGKTITAHFETLGIIAGLLIVILGLHFLGVFRIGLLFREARFQVVRKPAGFLGAYLVGLAFAFGWTPCVGPVLAAILMVAGAEGAPAQGALLLAAYALGIGTPFMLASLFSGPFMRLMARLRRHMLAIEKVIGAGLVLTGVLFLTGAMPRISGWMLETFPAFGTIG</sequence>
<comment type="similarity">
    <text evidence="2">Belongs to the DsbD family.</text>
</comment>
<comment type="caution">
    <text evidence="9">The sequence shown here is derived from an EMBL/GenBank/DDBJ whole genome shotgun (WGS) entry which is preliminary data.</text>
</comment>
<feature type="transmembrane region" description="Helical" evidence="7">
    <location>
        <begin position="130"/>
        <end position="159"/>
    </location>
</feature>
<keyword evidence="4" id="KW-0201">Cytochrome c-type biogenesis</keyword>
<evidence type="ECO:0000259" key="8">
    <source>
        <dbReference type="Pfam" id="PF02683"/>
    </source>
</evidence>
<feature type="transmembrane region" description="Helical" evidence="7">
    <location>
        <begin position="6"/>
        <end position="36"/>
    </location>
</feature>
<dbReference type="Proteomes" id="UP000076574">
    <property type="component" value="Unassembled WGS sequence"/>
</dbReference>
<evidence type="ECO:0000256" key="7">
    <source>
        <dbReference type="SAM" id="Phobius"/>
    </source>
</evidence>
<evidence type="ECO:0000256" key="3">
    <source>
        <dbReference type="ARBA" id="ARBA00022692"/>
    </source>
</evidence>
<dbReference type="STRING" id="943830.A4A58_25840"/>
<dbReference type="AlphaFoldDB" id="A0A163ZT91"/>
<dbReference type="GO" id="GO:0017004">
    <property type="term" value="P:cytochrome complex assembly"/>
    <property type="evidence" value="ECO:0007669"/>
    <property type="project" value="UniProtKB-KW"/>
</dbReference>
<evidence type="ECO:0000256" key="2">
    <source>
        <dbReference type="ARBA" id="ARBA00006143"/>
    </source>
</evidence>
<feature type="transmembrane region" description="Helical" evidence="7">
    <location>
        <begin position="171"/>
        <end position="191"/>
    </location>
</feature>
<keyword evidence="10" id="KW-1185">Reference proteome</keyword>